<accession>A0A9W7ER13</accession>
<sequence length="576" mass="63382">MASPKAPSSLMPTTTTTIPPMYKYLLVVALGCIALHRLTSMSPPPLQHGNGGVVGLGKYHIHDEVAIQDVGGGAVDNGIKDDESRIIVERVKSPDAKCALLASQTGLSDGDLFYLNFDKISPRSSLDPKQALGSWLELGCLSGFFATASVGSGDLSQAEKSWAAKSDALVRVNAQNTAILKEILDAPLDLDIPPPAPLPSQAGAASASEHYDPHFGKHWPDEHPPPILYPDDEDDEVPDSIAIPDDLQAAAAKAGTYQVTPKGQTCPAGVTKCCALEAREHYWGENVREPVVAITTGVTSRGLKSKEMHVGHLALFTKLLPSIVRTYDCDVDYLIVMAFDKGDKFYDTEAGQQEMNQWLDDNMAKPMALAGVRISFLYVQVDNTLKKPGPVFNAMLKEAYIAGADYFYRLNDDTELLVGRGEGEHHWAKAFIGALSSLGPPYGVAGPFHNTGNKRILTHDFVHRVHMDIFRGVYYDPLFTDWWMDDYISFLYGRERTLKSTHYPATHHTSHHGRRYEVGEDKSKKLPGRVKIGREKIAKWMGDHGMDQQLIHEFVDDNSGFPYRDFPCGDFTAIPC</sequence>
<evidence type="ECO:0000313" key="1">
    <source>
        <dbReference type="EMBL" id="GMH89704.1"/>
    </source>
</evidence>
<protein>
    <submittedName>
        <fullName evidence="1">Uncharacterized protein</fullName>
    </submittedName>
</protein>
<reference evidence="2" key="1">
    <citation type="journal article" date="2023" name="Commun. Biol.">
        <title>Genome analysis of Parmales, the sister group of diatoms, reveals the evolutionary specialization of diatoms from phago-mixotrophs to photoautotrophs.</title>
        <authorList>
            <person name="Ban H."/>
            <person name="Sato S."/>
            <person name="Yoshikawa S."/>
            <person name="Yamada K."/>
            <person name="Nakamura Y."/>
            <person name="Ichinomiya M."/>
            <person name="Sato N."/>
            <person name="Blanc-Mathieu R."/>
            <person name="Endo H."/>
            <person name="Kuwata A."/>
            <person name="Ogata H."/>
        </authorList>
    </citation>
    <scope>NUCLEOTIDE SEQUENCE [LARGE SCALE GENOMIC DNA]</scope>
    <source>
        <strain evidence="2">NIES 3701</strain>
    </source>
</reference>
<dbReference type="OrthoDB" id="10264146at2759"/>
<organism evidence="1 2">
    <name type="scientific">Triparma strigata</name>
    <dbReference type="NCBI Taxonomy" id="1606541"/>
    <lineage>
        <taxon>Eukaryota</taxon>
        <taxon>Sar</taxon>
        <taxon>Stramenopiles</taxon>
        <taxon>Ochrophyta</taxon>
        <taxon>Bolidophyceae</taxon>
        <taxon>Parmales</taxon>
        <taxon>Triparmaceae</taxon>
        <taxon>Triparma</taxon>
    </lineage>
</organism>
<dbReference type="Proteomes" id="UP001165085">
    <property type="component" value="Unassembled WGS sequence"/>
</dbReference>
<name>A0A9W7ER13_9STRA</name>
<proteinExistence type="predicted"/>
<evidence type="ECO:0000313" key="2">
    <source>
        <dbReference type="Proteomes" id="UP001165085"/>
    </source>
</evidence>
<keyword evidence="2" id="KW-1185">Reference proteome</keyword>
<dbReference type="EMBL" id="BRXY01000361">
    <property type="protein sequence ID" value="GMH89704.1"/>
    <property type="molecule type" value="Genomic_DNA"/>
</dbReference>
<dbReference type="AlphaFoldDB" id="A0A9W7ER13"/>
<comment type="caution">
    <text evidence="1">The sequence shown here is derived from an EMBL/GenBank/DDBJ whole genome shotgun (WGS) entry which is preliminary data.</text>
</comment>
<gene>
    <name evidence="1" type="ORF">TrST_g9839</name>
</gene>